<reference evidence="4" key="1">
    <citation type="submission" date="2021-06" db="EMBL/GenBank/DDBJ databases">
        <authorList>
            <person name="Hodson N. C."/>
            <person name="Mongue J. A."/>
            <person name="Jaron S. K."/>
        </authorList>
    </citation>
    <scope>NUCLEOTIDE SEQUENCE</scope>
</reference>
<dbReference type="Pfam" id="PF00128">
    <property type="entry name" value="Alpha-amylase"/>
    <property type="match status" value="1"/>
</dbReference>
<keyword evidence="2" id="KW-0812">Transmembrane</keyword>
<dbReference type="Proteomes" id="UP000708208">
    <property type="component" value="Unassembled WGS sequence"/>
</dbReference>
<dbReference type="InterPro" id="IPR006047">
    <property type="entry name" value="GH13_cat_dom"/>
</dbReference>
<gene>
    <name evidence="4" type="ORF">AFUS01_LOCUS46169</name>
</gene>
<comment type="caution">
    <text evidence="4">The sequence shown here is derived from an EMBL/GenBank/DDBJ whole genome shotgun (WGS) entry which is preliminary data.</text>
</comment>
<dbReference type="InterPro" id="IPR042280">
    <property type="entry name" value="SLC3A2"/>
</dbReference>
<dbReference type="SMART" id="SM00642">
    <property type="entry name" value="Aamy"/>
    <property type="match status" value="1"/>
</dbReference>
<dbReference type="GO" id="GO:0015180">
    <property type="term" value="F:L-alanine transmembrane transporter activity"/>
    <property type="evidence" value="ECO:0007669"/>
    <property type="project" value="TreeGrafter"/>
</dbReference>
<organism evidence="4 5">
    <name type="scientific">Allacma fusca</name>
    <dbReference type="NCBI Taxonomy" id="39272"/>
    <lineage>
        <taxon>Eukaryota</taxon>
        <taxon>Metazoa</taxon>
        <taxon>Ecdysozoa</taxon>
        <taxon>Arthropoda</taxon>
        <taxon>Hexapoda</taxon>
        <taxon>Collembola</taxon>
        <taxon>Symphypleona</taxon>
        <taxon>Sminthuridae</taxon>
        <taxon>Allacma</taxon>
    </lineage>
</organism>
<feature type="transmembrane region" description="Helical" evidence="2">
    <location>
        <begin position="379"/>
        <end position="403"/>
    </location>
</feature>
<dbReference type="GO" id="GO:0015823">
    <property type="term" value="P:phenylalanine transport"/>
    <property type="evidence" value="ECO:0007669"/>
    <property type="project" value="TreeGrafter"/>
</dbReference>
<feature type="transmembrane region" description="Helical" evidence="2">
    <location>
        <begin position="142"/>
        <end position="166"/>
    </location>
</feature>
<evidence type="ECO:0000313" key="4">
    <source>
        <dbReference type="EMBL" id="CAG7836988.1"/>
    </source>
</evidence>
<keyword evidence="2" id="KW-1133">Transmembrane helix</keyword>
<feature type="domain" description="Glycosyl hydrolase family 13 catalytic" evidence="3">
    <location>
        <begin position="420"/>
        <end position="774"/>
    </location>
</feature>
<evidence type="ECO:0000259" key="3">
    <source>
        <dbReference type="SMART" id="SM00642"/>
    </source>
</evidence>
<dbReference type="PANTHER" id="PTHR46673">
    <property type="entry name" value="4F2 CELL-SURFACE ANTIGEN HEAVY CHAIN"/>
    <property type="match status" value="1"/>
</dbReference>
<dbReference type="AlphaFoldDB" id="A0A8J2LK10"/>
<dbReference type="PANTHER" id="PTHR46673:SF1">
    <property type="entry name" value="4F2 CELL-SURFACE ANTIGEN HEAVY CHAIN"/>
    <property type="match status" value="1"/>
</dbReference>
<dbReference type="GO" id="GO:0016324">
    <property type="term" value="C:apical plasma membrane"/>
    <property type="evidence" value="ECO:0007669"/>
    <property type="project" value="TreeGrafter"/>
</dbReference>
<feature type="region of interest" description="Disordered" evidence="1">
    <location>
        <begin position="73"/>
        <end position="93"/>
    </location>
</feature>
<keyword evidence="5" id="KW-1185">Reference proteome</keyword>
<dbReference type="GO" id="GO:0015173">
    <property type="term" value="F:aromatic amino acid transmembrane transporter activity"/>
    <property type="evidence" value="ECO:0007669"/>
    <property type="project" value="TreeGrafter"/>
</dbReference>
<evidence type="ECO:0000313" key="5">
    <source>
        <dbReference type="Proteomes" id="UP000708208"/>
    </source>
</evidence>
<dbReference type="Pfam" id="PF16028">
    <property type="entry name" value="SLC3A2_N"/>
    <property type="match status" value="1"/>
</dbReference>
<evidence type="ECO:0000256" key="1">
    <source>
        <dbReference type="SAM" id="MobiDB-lite"/>
    </source>
</evidence>
<dbReference type="OrthoDB" id="204980at2759"/>
<proteinExistence type="predicted"/>
<dbReference type="GO" id="GO:1903801">
    <property type="term" value="P:L-leucine import across plasma membrane"/>
    <property type="evidence" value="ECO:0007669"/>
    <property type="project" value="TreeGrafter"/>
</dbReference>
<dbReference type="EMBL" id="CAJVCH010571233">
    <property type="protein sequence ID" value="CAG7836988.1"/>
    <property type="molecule type" value="Genomic_DNA"/>
</dbReference>
<dbReference type="GO" id="GO:1904273">
    <property type="term" value="P:L-alanine import across plasma membrane"/>
    <property type="evidence" value="ECO:0007669"/>
    <property type="project" value="TreeGrafter"/>
</dbReference>
<keyword evidence="2" id="KW-0472">Membrane</keyword>
<dbReference type="GO" id="GO:0005975">
    <property type="term" value="P:carbohydrate metabolic process"/>
    <property type="evidence" value="ECO:0007669"/>
    <property type="project" value="InterPro"/>
</dbReference>
<dbReference type="InterPro" id="IPR031984">
    <property type="entry name" value="SLC3A2_N"/>
</dbReference>
<name>A0A8J2LK10_9HEXA</name>
<feature type="region of interest" description="Disordered" evidence="1">
    <location>
        <begin position="296"/>
        <end position="330"/>
    </location>
</feature>
<dbReference type="GO" id="GO:0016323">
    <property type="term" value="C:basolateral plasma membrane"/>
    <property type="evidence" value="ECO:0007669"/>
    <property type="project" value="TreeGrafter"/>
</dbReference>
<evidence type="ECO:0000256" key="2">
    <source>
        <dbReference type="SAM" id="Phobius"/>
    </source>
</evidence>
<dbReference type="GO" id="GO:0015190">
    <property type="term" value="F:L-leucine transmembrane transporter activity"/>
    <property type="evidence" value="ECO:0007669"/>
    <property type="project" value="TreeGrafter"/>
</dbReference>
<sequence>MAIPSELDCLVPDGIWDQNEKMKKEAECQEEEPCQVVPTNDWDFDKGLTSCRISLGWNPTRLLSIGQKGGVDGSVPLAQPENTSNTKNPKEESFQEILSDKFIPGSDPSNRDARVEIGVSGAHPKNGKSAKDPLRVKYRRNILVAFFRIVLLTILMIFILIVLYLYGRKSAQIIPDIDTNELVGPTEGPYYHIDLPGFGGKLEGVSNAIISYLEALGVKSVIISQVLEFDDAGSKGVVNFTKVDVEYGGQSEFTDLVSRIKEKGMKKQKYIILRKFPSWTNPLGLPYTELPSLTGKKRGVDGPAPRAQPEDTSDVQFPEDGMPLNPGEQTVQFIPGQDPSNGDAKVEIGESGGQPKFVGLGKEELMKFANDPFWVRLRWILFILFWLIWLAMLAGAVVIILYAPKCADKLVGPTAGPYYQIDVSGFGGKLEGISEEKINYLEALGVKSVIISQVLESDDSNVKAVTNFKKVKPNYGNADAFAALVNRLKSKAIKVILQFIPNHSSIKHDWFRNETLRDSYYVTKDASVESSWASQDTPNVTGSAWEKVPDNENLTFLHQFASWEADLNYRNSDVIREINSALQHWYNLGVDGFLLSKVSFLRENLDKLDDQKATINQPSNDIVVKKILDSTGWNLTGSDGVERNPPFALVELTDIDIQRTPTFYSETTAVVSNSLADLGANFTAQDLKKAIEDTISATPRNPVHWRLGSLSSRPTQKFGRARSQALTLVAALLRGQLLLNYGDENGISAGGIYQQQGFDKPDVTFLQQALNASAAMNQTEAGGGTTEYLIPEDKPGIFVMKRSNENTYVVAANFGAEQAVAPLESFKGEATAKVIAATPNVVNASDYVGSSSEIQLPPNSAVVLEVNKA</sequence>
<accession>A0A8J2LK10</accession>
<protein>
    <recommendedName>
        <fullName evidence="3">Glycosyl hydrolase family 13 catalytic domain-containing protein</fullName>
    </recommendedName>
</protein>